<proteinExistence type="predicted"/>
<reference evidence="1 2" key="1">
    <citation type="journal article" date="2012" name="Int. J. Syst. Evol. Microbiol.">
        <title>Vibrio caribbeanicus sp. nov., isolated from the marine sponge Scleritoderma cyanea.</title>
        <authorList>
            <person name="Hoffmann M."/>
            <person name="Monday S.R."/>
            <person name="Allard M.W."/>
            <person name="Strain E.A."/>
            <person name="Whittaker P."/>
            <person name="Naum M."/>
            <person name="McCarthy P.J."/>
            <person name="Lopez J.V."/>
            <person name="Fischer M."/>
            <person name="Brown E.W."/>
        </authorList>
    </citation>
    <scope>NUCLEOTIDE SEQUENCE [LARGE SCALE GENOMIC DNA]</scope>
    <source>
        <strain evidence="1 2">LMG 19158</strain>
    </source>
</reference>
<name>F9RIA4_9VIBR</name>
<dbReference type="Proteomes" id="UP000004349">
    <property type="component" value="Unassembled WGS sequence"/>
</dbReference>
<evidence type="ECO:0000313" key="2">
    <source>
        <dbReference type="Proteomes" id="UP000004349"/>
    </source>
</evidence>
<dbReference type="RefSeq" id="WP_005592668.1">
    <property type="nucleotide sequence ID" value="NZ_AFWE01000018.1"/>
</dbReference>
<dbReference type="AlphaFoldDB" id="F9RIA4"/>
<accession>F9RIA4</accession>
<comment type="caution">
    <text evidence="1">The sequence shown here is derived from an EMBL/GenBank/DDBJ whole genome shotgun (WGS) entry which is preliminary data.</text>
</comment>
<dbReference type="EMBL" id="AFWE01000018">
    <property type="protein sequence ID" value="EGU42436.1"/>
    <property type="molecule type" value="Genomic_DNA"/>
</dbReference>
<evidence type="ECO:0000313" key="1">
    <source>
        <dbReference type="EMBL" id="EGU42436.1"/>
    </source>
</evidence>
<gene>
    <name evidence="1" type="ORF">VIS19158_11583</name>
</gene>
<organism evidence="1 2">
    <name type="scientific">Vibrio scophthalmi LMG 19158</name>
    <dbReference type="NCBI Taxonomy" id="870967"/>
    <lineage>
        <taxon>Bacteria</taxon>
        <taxon>Pseudomonadati</taxon>
        <taxon>Pseudomonadota</taxon>
        <taxon>Gammaproteobacteria</taxon>
        <taxon>Vibrionales</taxon>
        <taxon>Vibrionaceae</taxon>
        <taxon>Vibrio</taxon>
    </lineage>
</organism>
<protein>
    <submittedName>
        <fullName evidence="1">Uncharacterized protein</fullName>
    </submittedName>
</protein>
<sequence length="196" mass="22487">MTHSTAIHSTITNQQQATKFSNLESKASSKNEMGILNQLKELGFRHSFIEQLKGWYQLENLSISAPIGSEAERKGLKVGDTVRFKNDYGINFYGSRIFAFFHVVHEGQEEQIIFIDNDSWWFPSISDQIRKHTREDDFIHAAIEASRHASNARNFDVEDELCALADKLEKKTIQIEVVKSALIEYDSKNKTRFAIC</sequence>